<accession>A0A1F6BC55</accession>
<organism evidence="1 2">
    <name type="scientific">Candidatus Gottesmanbacteria bacterium RIFOXYB1_FULL_47_11</name>
    <dbReference type="NCBI Taxonomy" id="1798401"/>
    <lineage>
        <taxon>Bacteria</taxon>
        <taxon>Candidatus Gottesmaniibacteriota</taxon>
    </lineage>
</organism>
<dbReference type="SUPFAM" id="SSF53335">
    <property type="entry name" value="S-adenosyl-L-methionine-dependent methyltransferases"/>
    <property type="match status" value="1"/>
</dbReference>
<dbReference type="Pfam" id="PF03269">
    <property type="entry name" value="DUF268"/>
    <property type="match status" value="1"/>
</dbReference>
<evidence type="ECO:0000313" key="2">
    <source>
        <dbReference type="Proteomes" id="UP000176186"/>
    </source>
</evidence>
<dbReference type="Gene3D" id="3.40.50.150">
    <property type="entry name" value="Vaccinia Virus protein VP39"/>
    <property type="match status" value="1"/>
</dbReference>
<dbReference type="InterPro" id="IPR004951">
    <property type="entry name" value="DUF268_CAE_spp"/>
</dbReference>
<sequence>MKGAEPLRLLDLYPKIHERTPLTHLDHHYFYQDTWAGKKIYASRTKHHYDVGSSVSLIGHLTAFTKVTFIDIRPLDIKIKNLDSQKGDILHLPFEDNSIGSLSCLNVAEHIGLGRYGDRLDPYGTKKACKELSRVLARHGKLYFSLPIGRPCVCFNAHRIHSLTKILDSFKELELVELSGIDDEGNLREHIDRRILEHAHYACGLFIFTKK</sequence>
<evidence type="ECO:0000313" key="1">
    <source>
        <dbReference type="EMBL" id="OGG34524.1"/>
    </source>
</evidence>
<name>A0A1F6BC55_9BACT</name>
<protein>
    <recommendedName>
        <fullName evidence="3">DUF268 domain-containing protein</fullName>
    </recommendedName>
</protein>
<dbReference type="InterPro" id="IPR029063">
    <property type="entry name" value="SAM-dependent_MTases_sf"/>
</dbReference>
<dbReference type="STRING" id="1798401.A2363_04740"/>
<dbReference type="Proteomes" id="UP000176186">
    <property type="component" value="Unassembled WGS sequence"/>
</dbReference>
<proteinExistence type="predicted"/>
<reference evidence="1 2" key="1">
    <citation type="journal article" date="2016" name="Nat. Commun.">
        <title>Thousands of microbial genomes shed light on interconnected biogeochemical processes in an aquifer system.</title>
        <authorList>
            <person name="Anantharaman K."/>
            <person name="Brown C.T."/>
            <person name="Hug L.A."/>
            <person name="Sharon I."/>
            <person name="Castelle C.J."/>
            <person name="Probst A.J."/>
            <person name="Thomas B.C."/>
            <person name="Singh A."/>
            <person name="Wilkins M.J."/>
            <person name="Karaoz U."/>
            <person name="Brodie E.L."/>
            <person name="Williams K.H."/>
            <person name="Hubbard S.S."/>
            <person name="Banfield J.F."/>
        </authorList>
    </citation>
    <scope>NUCLEOTIDE SEQUENCE [LARGE SCALE GENOMIC DNA]</scope>
</reference>
<comment type="caution">
    <text evidence="1">The sequence shown here is derived from an EMBL/GenBank/DDBJ whole genome shotgun (WGS) entry which is preliminary data.</text>
</comment>
<dbReference type="EMBL" id="MFKE01000028">
    <property type="protein sequence ID" value="OGG34524.1"/>
    <property type="molecule type" value="Genomic_DNA"/>
</dbReference>
<gene>
    <name evidence="1" type="ORF">A2363_04740</name>
</gene>
<dbReference type="AlphaFoldDB" id="A0A1F6BC55"/>
<evidence type="ECO:0008006" key="3">
    <source>
        <dbReference type="Google" id="ProtNLM"/>
    </source>
</evidence>